<evidence type="ECO:0000256" key="2">
    <source>
        <dbReference type="ARBA" id="ARBA00023125"/>
    </source>
</evidence>
<dbReference type="InterPro" id="IPR000524">
    <property type="entry name" value="Tscrpt_reg_HTH_GntR"/>
</dbReference>
<dbReference type="GO" id="GO:0003700">
    <property type="term" value="F:DNA-binding transcription factor activity"/>
    <property type="evidence" value="ECO:0007669"/>
    <property type="project" value="InterPro"/>
</dbReference>
<dbReference type="SUPFAM" id="SSF48008">
    <property type="entry name" value="GntR ligand-binding domain-like"/>
    <property type="match status" value="1"/>
</dbReference>
<dbReference type="InterPro" id="IPR036388">
    <property type="entry name" value="WH-like_DNA-bd_sf"/>
</dbReference>
<feature type="domain" description="HTH gntR-type" evidence="4">
    <location>
        <begin position="44"/>
        <end position="111"/>
    </location>
</feature>
<gene>
    <name evidence="5" type="primary">ydfH_3</name>
    <name evidence="5" type="ORF">SAMEA3906486_02157</name>
</gene>
<dbReference type="Gene3D" id="1.20.120.530">
    <property type="entry name" value="GntR ligand-binding domain-like"/>
    <property type="match status" value="1"/>
</dbReference>
<dbReference type="CDD" id="cd07377">
    <property type="entry name" value="WHTH_GntR"/>
    <property type="match status" value="1"/>
</dbReference>
<dbReference type="SUPFAM" id="SSF46785">
    <property type="entry name" value="Winged helix' DNA-binding domain"/>
    <property type="match status" value="1"/>
</dbReference>
<dbReference type="SMART" id="SM00345">
    <property type="entry name" value="HTH_GNTR"/>
    <property type="match status" value="1"/>
</dbReference>
<keyword evidence="2" id="KW-0238">DNA-binding</keyword>
<reference evidence="5 6" key="1">
    <citation type="submission" date="2016-04" db="EMBL/GenBank/DDBJ databases">
        <authorList>
            <consortium name="Pathogen Informatics"/>
        </authorList>
    </citation>
    <scope>NUCLEOTIDE SEQUENCE [LARGE SCALE GENOMIC DNA]</scope>
    <source>
        <strain evidence="5 6">H050680373</strain>
    </source>
</reference>
<dbReference type="Pfam" id="PF07729">
    <property type="entry name" value="FCD"/>
    <property type="match status" value="1"/>
</dbReference>
<dbReference type="Pfam" id="PF00392">
    <property type="entry name" value="GntR"/>
    <property type="match status" value="1"/>
</dbReference>
<accession>A0A157SEL0</accession>
<organism evidence="5 6">
    <name type="scientific">Bordetella ansorpii</name>
    <dbReference type="NCBI Taxonomy" id="288768"/>
    <lineage>
        <taxon>Bacteria</taxon>
        <taxon>Pseudomonadati</taxon>
        <taxon>Pseudomonadota</taxon>
        <taxon>Betaproteobacteria</taxon>
        <taxon>Burkholderiales</taxon>
        <taxon>Alcaligenaceae</taxon>
        <taxon>Bordetella</taxon>
    </lineage>
</organism>
<sequence>MAGRHACGGRNPTTILDGNFVFNSGFTILVRLGGMTDRPTPPSDASAEQIAQDIASAIVDRRLPAGARLREEALARAYGVSRTKVRAALLMLSKDKLIRTVPDKGAFVSKPSINEAREVFSVRRILEAALAREFVARAKPADYRRLEQHLRQERRAIGGTDARLRNTLLSDFHILLAEVVGNSVLTEMLRDLSARSAVITALYQSTLDAACSSDEHHAFLGAAKEGDVERAVALMLEHLHHVEEALDFSDQAKDGDADLVLALLT</sequence>
<dbReference type="Proteomes" id="UP000076848">
    <property type="component" value="Unassembled WGS sequence"/>
</dbReference>
<proteinExistence type="predicted"/>
<evidence type="ECO:0000313" key="5">
    <source>
        <dbReference type="EMBL" id="SAI68882.1"/>
    </source>
</evidence>
<dbReference type="SMART" id="SM00895">
    <property type="entry name" value="FCD"/>
    <property type="match status" value="1"/>
</dbReference>
<evidence type="ECO:0000256" key="3">
    <source>
        <dbReference type="ARBA" id="ARBA00023163"/>
    </source>
</evidence>
<keyword evidence="3" id="KW-0804">Transcription</keyword>
<dbReference type="InterPro" id="IPR008920">
    <property type="entry name" value="TF_FadR/GntR_C"/>
</dbReference>
<dbReference type="PANTHER" id="PTHR43537:SF53">
    <property type="entry name" value="HTH-TYPE TRANSCRIPTIONAL REPRESSOR NANR"/>
    <property type="match status" value="1"/>
</dbReference>
<evidence type="ECO:0000256" key="1">
    <source>
        <dbReference type="ARBA" id="ARBA00023015"/>
    </source>
</evidence>
<dbReference type="GO" id="GO:0003677">
    <property type="term" value="F:DNA binding"/>
    <property type="evidence" value="ECO:0007669"/>
    <property type="project" value="UniProtKB-KW"/>
</dbReference>
<dbReference type="EMBL" id="FKIF01000006">
    <property type="protein sequence ID" value="SAI68882.1"/>
    <property type="molecule type" value="Genomic_DNA"/>
</dbReference>
<name>A0A157SEL0_9BORD</name>
<dbReference type="InterPro" id="IPR011711">
    <property type="entry name" value="GntR_C"/>
</dbReference>
<dbReference type="STRING" id="288768.SAMEA3906486_02157"/>
<dbReference type="PANTHER" id="PTHR43537">
    <property type="entry name" value="TRANSCRIPTIONAL REGULATOR, GNTR FAMILY"/>
    <property type="match status" value="1"/>
</dbReference>
<dbReference type="InterPro" id="IPR036390">
    <property type="entry name" value="WH_DNA-bd_sf"/>
</dbReference>
<dbReference type="PROSITE" id="PS50949">
    <property type="entry name" value="HTH_GNTR"/>
    <property type="match status" value="1"/>
</dbReference>
<evidence type="ECO:0000259" key="4">
    <source>
        <dbReference type="PROSITE" id="PS50949"/>
    </source>
</evidence>
<protein>
    <submittedName>
        <fullName evidence="5">GntR family transcriptional regulator</fullName>
    </submittedName>
</protein>
<keyword evidence="6" id="KW-1185">Reference proteome</keyword>
<keyword evidence="1" id="KW-0805">Transcription regulation</keyword>
<dbReference type="Gene3D" id="1.10.10.10">
    <property type="entry name" value="Winged helix-like DNA-binding domain superfamily/Winged helix DNA-binding domain"/>
    <property type="match status" value="1"/>
</dbReference>
<dbReference type="AlphaFoldDB" id="A0A157SEL0"/>
<evidence type="ECO:0000313" key="6">
    <source>
        <dbReference type="Proteomes" id="UP000076848"/>
    </source>
</evidence>